<feature type="compositionally biased region" description="Basic and acidic residues" evidence="10">
    <location>
        <begin position="272"/>
        <end position="288"/>
    </location>
</feature>
<organism evidence="13">
    <name type="scientific">Lactuca sativa dicistroviridae</name>
    <dbReference type="NCBI Taxonomy" id="2738910"/>
    <lineage>
        <taxon>Viruses</taxon>
        <taxon>Riboviria</taxon>
        <taxon>Orthornavirae</taxon>
        <taxon>Pisuviricota</taxon>
        <taxon>Pisoniviricetes</taxon>
        <taxon>Picornavirales</taxon>
        <taxon>Dicistroviridae</taxon>
    </lineage>
</organism>
<dbReference type="Gene3D" id="2.40.10.10">
    <property type="entry name" value="Trypsin-like serine proteases"/>
    <property type="match status" value="1"/>
</dbReference>
<dbReference type="InterPro" id="IPR043504">
    <property type="entry name" value="Peptidase_S1_PA_chymotrypsin"/>
</dbReference>
<feature type="domain" description="SF3 helicase" evidence="12">
    <location>
        <begin position="591"/>
        <end position="775"/>
    </location>
</feature>
<dbReference type="PROSITE" id="PS50507">
    <property type="entry name" value="RDRP_SSRNA_POS"/>
    <property type="match status" value="1"/>
</dbReference>
<keyword evidence="8" id="KW-0067">ATP-binding</keyword>
<dbReference type="Pfam" id="PF00680">
    <property type="entry name" value="RdRP_1"/>
    <property type="match status" value="1"/>
</dbReference>
<dbReference type="SUPFAM" id="SSF56672">
    <property type="entry name" value="DNA/RNA polymerases"/>
    <property type="match status" value="1"/>
</dbReference>
<name>A0A6M6RFJ2_9VIRU</name>
<dbReference type="GO" id="GO:0006351">
    <property type="term" value="P:DNA-templated transcription"/>
    <property type="evidence" value="ECO:0007669"/>
    <property type="project" value="InterPro"/>
</dbReference>
<keyword evidence="3" id="KW-0808">Transferase</keyword>
<dbReference type="GO" id="GO:0003968">
    <property type="term" value="F:RNA-directed RNA polymerase activity"/>
    <property type="evidence" value="ECO:0007669"/>
    <property type="project" value="UniProtKB-KW"/>
</dbReference>
<evidence type="ECO:0000259" key="12">
    <source>
        <dbReference type="PROSITE" id="PS51218"/>
    </source>
</evidence>
<keyword evidence="5" id="KW-0547">Nucleotide-binding</keyword>
<proteinExistence type="predicted"/>
<evidence type="ECO:0000256" key="2">
    <source>
        <dbReference type="ARBA" id="ARBA00022670"/>
    </source>
</evidence>
<dbReference type="InterPro" id="IPR009003">
    <property type="entry name" value="Peptidase_S1_PA"/>
</dbReference>
<evidence type="ECO:0000256" key="3">
    <source>
        <dbReference type="ARBA" id="ARBA00022679"/>
    </source>
</evidence>
<dbReference type="GO" id="GO:0003723">
    <property type="term" value="F:RNA binding"/>
    <property type="evidence" value="ECO:0007669"/>
    <property type="project" value="InterPro"/>
</dbReference>
<evidence type="ECO:0000256" key="6">
    <source>
        <dbReference type="ARBA" id="ARBA00022801"/>
    </source>
</evidence>
<evidence type="ECO:0000259" key="11">
    <source>
        <dbReference type="PROSITE" id="PS50507"/>
    </source>
</evidence>
<dbReference type="SUPFAM" id="SSF50494">
    <property type="entry name" value="Trypsin-like serine proteases"/>
    <property type="match status" value="1"/>
</dbReference>
<dbReference type="GO" id="GO:0005524">
    <property type="term" value="F:ATP binding"/>
    <property type="evidence" value="ECO:0007669"/>
    <property type="project" value="UniProtKB-KW"/>
</dbReference>
<dbReference type="GO" id="GO:0039694">
    <property type="term" value="P:viral RNA genome replication"/>
    <property type="evidence" value="ECO:0007669"/>
    <property type="project" value="InterPro"/>
</dbReference>
<dbReference type="Gene3D" id="3.30.70.270">
    <property type="match status" value="1"/>
</dbReference>
<evidence type="ECO:0000256" key="10">
    <source>
        <dbReference type="SAM" id="MobiDB-lite"/>
    </source>
</evidence>
<evidence type="ECO:0000313" key="13">
    <source>
        <dbReference type="EMBL" id="QJZ28379.1"/>
    </source>
</evidence>
<keyword evidence="6" id="KW-0378">Hydrolase</keyword>
<evidence type="ECO:0000256" key="9">
    <source>
        <dbReference type="ARBA" id="ARBA00022953"/>
    </source>
</evidence>
<protein>
    <recommendedName>
        <fullName evidence="14">RNA-directed RNA polymerase</fullName>
    </recommendedName>
</protein>
<dbReference type="InterPro" id="IPR043502">
    <property type="entry name" value="DNA/RNA_pol_sf"/>
</dbReference>
<accession>A0A6M6RFJ2</accession>
<dbReference type="InterPro" id="IPR000605">
    <property type="entry name" value="Helicase_SF3_ssDNA/RNA_vir"/>
</dbReference>
<dbReference type="InterPro" id="IPR014759">
    <property type="entry name" value="Helicase_SF3_ssRNA_vir"/>
</dbReference>
<evidence type="ECO:0000256" key="8">
    <source>
        <dbReference type="ARBA" id="ARBA00022840"/>
    </source>
</evidence>
<evidence type="ECO:0008006" key="14">
    <source>
        <dbReference type="Google" id="ProtNLM"/>
    </source>
</evidence>
<dbReference type="GO" id="GO:0003724">
    <property type="term" value="F:RNA helicase activity"/>
    <property type="evidence" value="ECO:0007669"/>
    <property type="project" value="InterPro"/>
</dbReference>
<evidence type="ECO:0000256" key="4">
    <source>
        <dbReference type="ARBA" id="ARBA00022695"/>
    </source>
</evidence>
<reference evidence="13" key="1">
    <citation type="submission" date="2019-11" db="EMBL/GenBank/DDBJ databases">
        <title>Virome of riverside phytocommunity ecosystem of an ancient canal.</title>
        <authorList>
            <person name="Yang S."/>
            <person name="Shan T."/>
            <person name="Wang Y."/>
            <person name="Yang J."/>
            <person name="Chen X."/>
            <person name="Xiao Y."/>
            <person name="You Z."/>
            <person name="He Y."/>
            <person name="Zhao M."/>
            <person name="Lu J."/>
            <person name="Yang Z."/>
            <person name="Dai Z."/>
            <person name="Liu Q."/>
            <person name="Yao Y."/>
            <person name="Lu X."/>
            <person name="Li H."/>
            <person name="Zhou R."/>
            <person name="Li W."/>
            <person name="Zhou C."/>
            <person name="Wang X."/>
            <person name="Shen Q."/>
            <person name="Xu H."/>
            <person name="Deng X."/>
            <person name="Delwart E."/>
            <person name="Zhang W."/>
        </authorList>
    </citation>
    <scope>NUCLEOTIDE SEQUENCE</scope>
    <source>
        <strain evidence="13">Pt151-dic-14</strain>
    </source>
</reference>
<dbReference type="GO" id="GO:0006508">
    <property type="term" value="P:proteolysis"/>
    <property type="evidence" value="ECO:0007669"/>
    <property type="project" value="UniProtKB-KW"/>
</dbReference>
<keyword evidence="2" id="KW-0645">Protease</keyword>
<evidence type="ECO:0000256" key="1">
    <source>
        <dbReference type="ARBA" id="ARBA00022484"/>
    </source>
</evidence>
<dbReference type="InterPro" id="IPR001205">
    <property type="entry name" value="RNA-dir_pol_C"/>
</dbReference>
<dbReference type="Gene3D" id="1.20.960.20">
    <property type="match status" value="1"/>
</dbReference>
<sequence length="1946" mass="217939">MMDNTAFAPGAATHVPVCAEAVPQTALDFDKYVNGQCACLRTSVNTDACLLVDLLCRKQGDPFLAEAPRTNTEFDGLEGDSYIESLLGSDLDQGVHCDSQASAAWQNCRRFVDAPLCSPVYFDWTVDWDISLLIRKRADYALSKAVEFSTPAYVTAMSHVFGDILVHQSIGFFERFDDFDLGLVFKRALYHAACCVEKHAMLVLKQGESSIPYKCLRKYRKRFRRDINRGRFLEDVKGQHFVSQSGQAIASARRAVREAKHREAAAAKRKAERPSKIERELDRKETQRRNAQRVASHMLGEDDFVAQSGHADLVATVLKTVAGLSVAWSAKRAIDSIPQSIHRASESVEHAADKVAGAFGSAGDVMDHIRRILSDAVNKLKSCFSSKLWYIPAACLAIWLFTSTDNLFVRAGLIGLVAASLGPTLWSIIGGFFQTPSDAEEFVAQSGFDPAVLVQRVLAAVAGFVVYGNAKSGASKMMGLLKLASMWKSASGTIESFSDWVVSIIEHVINYVRNLLHMNKVSIRSNLKQPFYDLCTLVNKLEKEYQTGERQVGSEFCDELLKATQLVYGFDEAFRGTANEAAVRDLKRRVGNLLVPNAAAISSRNNMRPEPVFVLMRGGTGIGKSAMTLPMTVAMLVRSGLVSADQPTEEVLKHVIAMGNSQYWNGYCNQMAFIMDDFGQAIPSEMDKENDYLSIIRMIGSWSMPLNMADLASKGRVFFNSRLVLGTTNLRDLGGPNSMASRVVTHPEAVARRVSVGFELYVKPEYRMNAEDENSRLDLNKFAAEFERCSAEPGAPAYPWYIWRAKRYCFLKTQTEGDYIDLESIIDEVAAKIRISSDVYARQRQAVDNIVRSERRDTQEPEVEGVDPEYVAQSGDSSTPIHERELAFFKDCGVDPPTFANSQYYTGGHMREQDSKVIAYAFLRHASIRDYFRTPTPYAYFNSLKYLSSNDKFPIQLVVDKLAERITEDISGLDEDNLFYMKKVIHALHSIFPDLARKHIKKHISAWRKSYEGWRWHQLRLGNCVRRLWWRRRNDLDEVGLMADFNFHEYTDMDALLDVGQVALLSALQLGIVFTGVYFLVKGVLFTIDSIKRLLFPPRKEEFVPESNYVPKNRATVSNSGRRLVAQSRNVHVHNNIVRDTYLMSVVGRNTGHVFTVGHVLFVAGSYALMPRHFSVAIRDAMTAHGYDMEDHVVLTNIMSRASKHRMTIGDFTRLSVCDDQDNDICLRDFTGMRAHKNKISKFISEKSLNCYGGALASMVTSRSEQETVGPDCTLVKEFGNLQLGLRRDKSYATPNGHVSKCARTWVYSANTQYGDCGVPIMLNDNDQQQGCRTIVGVHVAGTNTGTGSACSLGLAVVVTQEMVEGMLSALQTLGCAAPVEDDMNEDLKLVAQGGVPNMRCKEAEHFRYEPIESLDFFPDGQSGSFLPLYRINMGLSISPYTKLQKTPYGQEEVFGESPVAPAVMKPFRKDGEVIVPMLKAYAKYNTDVEIFTDPDIDLALDVAMKPFFDATVNRRRDILTYEEAVIGNPDWGFSGIPRQTSVGWPYNKIYPKGKAEIWGEGDQPDFSLPGAKLIRARTDYILDKARAGVRLLNPFSDFLKDETLPLHKVRDGATRLISGAPLPYFIAWRQYFGSIQQAQLQTWAESGFCPGICVYRDWGILTDKLRSKGDRCFDGDFKGFDASEQPSLLLRILDKINDWYDDGPDNALVRRVLFEDLVHSRHVGGSGYDQSYLYQWQKSLPSGHPATSFVNSIFSMLVLVYSYIKEGHDPWSFWDEVSAATLGDDNICNVSDRVAETFNQQAVAYHAAKLGCTYTSAQKDGVLVKYKPLSECTFLKRTFHVQGGLWVGALDPASFLYTVYYTRATTHHEVEEYLRSELQRSIEELSLHDDHVWEKYIGVFTELMATLGVSPKHGANKARTMRAVVGRSPFYMVEPVQTAVSSSLA</sequence>
<keyword evidence="9" id="KW-0693">Viral RNA replication</keyword>
<feature type="region of interest" description="Disordered" evidence="10">
    <location>
        <begin position="264"/>
        <end position="293"/>
    </location>
</feature>
<feature type="region of interest" description="Disordered" evidence="10">
    <location>
        <begin position="855"/>
        <end position="877"/>
    </location>
</feature>
<keyword evidence="7" id="KW-0788">Thiol protease</keyword>
<keyword evidence="4" id="KW-0548">Nucleotidyltransferase</keyword>
<gene>
    <name evidence="13" type="primary">hyp1</name>
</gene>
<evidence type="ECO:0000256" key="5">
    <source>
        <dbReference type="ARBA" id="ARBA00022741"/>
    </source>
</evidence>
<dbReference type="InterPro" id="IPR004004">
    <property type="entry name" value="Helic/Pol/Pept_Calicivir-typ"/>
</dbReference>
<dbReference type="PROSITE" id="PS51218">
    <property type="entry name" value="SF3_HELICASE_2"/>
    <property type="match status" value="1"/>
</dbReference>
<dbReference type="Pfam" id="PF00910">
    <property type="entry name" value="RNA_helicase"/>
    <property type="match status" value="1"/>
</dbReference>
<dbReference type="InterPro" id="IPR007094">
    <property type="entry name" value="RNA-dir_pol_PSvirus"/>
</dbReference>
<dbReference type="GO" id="GO:0008234">
    <property type="term" value="F:cysteine-type peptidase activity"/>
    <property type="evidence" value="ECO:0007669"/>
    <property type="project" value="UniProtKB-KW"/>
</dbReference>
<keyword evidence="1" id="KW-0696">RNA-directed RNA polymerase</keyword>
<dbReference type="EMBL" id="MN722412">
    <property type="protein sequence ID" value="QJZ28379.1"/>
    <property type="molecule type" value="Genomic_RNA"/>
</dbReference>
<evidence type="ECO:0000256" key="7">
    <source>
        <dbReference type="ARBA" id="ARBA00022807"/>
    </source>
</evidence>
<feature type="domain" description="RdRp catalytic" evidence="11">
    <location>
        <begin position="1671"/>
        <end position="1799"/>
    </location>
</feature>
<dbReference type="PRINTS" id="PR00918">
    <property type="entry name" value="CALICVIRUSNS"/>
</dbReference>
<dbReference type="InterPro" id="IPR043128">
    <property type="entry name" value="Rev_trsase/Diguanyl_cyclase"/>
</dbReference>